<accession>A0A7X5QYG7</accession>
<keyword evidence="3" id="KW-1185">Reference proteome</keyword>
<protein>
    <submittedName>
        <fullName evidence="2">CubicO group peptidase (Beta-lactamase class C family)</fullName>
    </submittedName>
</protein>
<dbReference type="PANTHER" id="PTHR46825:SF9">
    <property type="entry name" value="BETA-LACTAMASE-RELATED DOMAIN-CONTAINING PROTEIN"/>
    <property type="match status" value="1"/>
</dbReference>
<dbReference type="RefSeq" id="WP_167146487.1">
    <property type="nucleotide sequence ID" value="NZ_JAAMOX010000001.1"/>
</dbReference>
<proteinExistence type="predicted"/>
<dbReference type="Gene3D" id="3.40.710.10">
    <property type="entry name" value="DD-peptidase/beta-lactamase superfamily"/>
    <property type="match status" value="1"/>
</dbReference>
<comment type="caution">
    <text evidence="2">The sequence shown here is derived from an EMBL/GenBank/DDBJ whole genome shotgun (WGS) entry which is preliminary data.</text>
</comment>
<dbReference type="EMBL" id="JAAMOX010000001">
    <property type="protein sequence ID" value="NIH52234.1"/>
    <property type="molecule type" value="Genomic_DNA"/>
</dbReference>
<dbReference type="InterPro" id="IPR012338">
    <property type="entry name" value="Beta-lactam/transpept-like"/>
</dbReference>
<organism evidence="2 3">
    <name type="scientific">Lysinibacter cavernae</name>
    <dbReference type="NCBI Taxonomy" id="1640652"/>
    <lineage>
        <taxon>Bacteria</taxon>
        <taxon>Bacillati</taxon>
        <taxon>Actinomycetota</taxon>
        <taxon>Actinomycetes</taxon>
        <taxon>Micrococcales</taxon>
        <taxon>Microbacteriaceae</taxon>
        <taxon>Lysinibacter</taxon>
    </lineage>
</organism>
<evidence type="ECO:0000313" key="2">
    <source>
        <dbReference type="EMBL" id="NIH52234.1"/>
    </source>
</evidence>
<dbReference type="InterPro" id="IPR050491">
    <property type="entry name" value="AmpC-like"/>
</dbReference>
<evidence type="ECO:0000313" key="3">
    <source>
        <dbReference type="Proteomes" id="UP000541033"/>
    </source>
</evidence>
<dbReference type="Pfam" id="PF00144">
    <property type="entry name" value="Beta-lactamase"/>
    <property type="match status" value="1"/>
</dbReference>
<dbReference type="InterPro" id="IPR001466">
    <property type="entry name" value="Beta-lactam-related"/>
</dbReference>
<name>A0A7X5QYG7_9MICO</name>
<dbReference type="Proteomes" id="UP000541033">
    <property type="component" value="Unassembled WGS sequence"/>
</dbReference>
<feature type="domain" description="Beta-lactamase-related" evidence="1">
    <location>
        <begin position="45"/>
        <end position="342"/>
    </location>
</feature>
<sequence>MSRASGDARPDERLSQLAAGRVAALKAPASFLAVADAQGGLRCGSSGDSGGGTEPALDTQFRIASCTKSFTAARILQLRDAGLLDLDAPITSLLQGPLNLLLPDEFSTTPTPRMLLTMSAGFATDNEWADRQESLGQSALDALLAGGVRFIAEPGTQYEYSNLGYAILGRIAEEICGQPFTTQVEQFVLKPLGLDSIRFAVDPTRDTAVGFSYQAETWVDQPLTGPGAFSPIGGLFASAAELIRWGQWLADAFAPGASDEVLSASSRREMQTSWVQRPSPDLVIGYGFGVFVEQDPALGTVVSHSGGYPGFSSHMRWRIDSGTVAVGFENGTYAGVFEPVRAVLLDAEGADATASAGLQNRSKRGKAGAPWPETQRAVDLVTDLIGAWSDERADEVFTSNVAADLPYALRRSNIEHVVAEIGRPFRIEDVEYPTAAAANWRVRGSGGVLNVAITLHPLHPPRVQSLELSTGD</sequence>
<dbReference type="SUPFAM" id="SSF56601">
    <property type="entry name" value="beta-lactamase/transpeptidase-like"/>
    <property type="match status" value="1"/>
</dbReference>
<evidence type="ECO:0000259" key="1">
    <source>
        <dbReference type="Pfam" id="PF00144"/>
    </source>
</evidence>
<dbReference type="AlphaFoldDB" id="A0A7X5QYG7"/>
<dbReference type="PANTHER" id="PTHR46825">
    <property type="entry name" value="D-ALANYL-D-ALANINE-CARBOXYPEPTIDASE/ENDOPEPTIDASE AMPH"/>
    <property type="match status" value="1"/>
</dbReference>
<gene>
    <name evidence="2" type="ORF">FHX76_000102</name>
</gene>
<reference evidence="2 3" key="1">
    <citation type="submission" date="2020-02" db="EMBL/GenBank/DDBJ databases">
        <title>Sequencing the genomes of 1000 actinobacteria strains.</title>
        <authorList>
            <person name="Klenk H.-P."/>
        </authorList>
    </citation>
    <scope>NUCLEOTIDE SEQUENCE [LARGE SCALE GENOMIC DNA]</scope>
    <source>
        <strain evidence="2 3">DSM 27960</strain>
    </source>
</reference>